<evidence type="ECO:0000256" key="1">
    <source>
        <dbReference type="ARBA" id="ARBA00004651"/>
    </source>
</evidence>
<evidence type="ECO:0000256" key="6">
    <source>
        <dbReference type="ARBA" id="ARBA00022989"/>
    </source>
</evidence>
<comment type="subcellular location">
    <subcellularLocation>
        <location evidence="1">Cell membrane</location>
        <topology evidence="1">Multi-pass membrane protein</topology>
    </subcellularLocation>
</comment>
<evidence type="ECO:0000313" key="10">
    <source>
        <dbReference type="Proteomes" id="UP000185770"/>
    </source>
</evidence>
<dbReference type="OrthoDB" id="3177005at2"/>
<feature type="transmembrane region" description="Helical" evidence="8">
    <location>
        <begin position="56"/>
        <end position="78"/>
    </location>
</feature>
<evidence type="ECO:0000256" key="5">
    <source>
        <dbReference type="ARBA" id="ARBA00022692"/>
    </source>
</evidence>
<evidence type="ECO:0000256" key="7">
    <source>
        <dbReference type="ARBA" id="ARBA00023136"/>
    </source>
</evidence>
<gene>
    <name evidence="9" type="ORF">BHU62_14940</name>
</gene>
<dbReference type="AlphaFoldDB" id="A0A1Q4NYI4"/>
<dbReference type="PANTHER" id="PTHR34979">
    <property type="entry name" value="INNER MEMBRANE PROTEIN YGAZ"/>
    <property type="match status" value="1"/>
</dbReference>
<evidence type="ECO:0000313" key="9">
    <source>
        <dbReference type="EMBL" id="OKB65949.1"/>
    </source>
</evidence>
<dbReference type="GO" id="GO:0005886">
    <property type="term" value="C:plasma membrane"/>
    <property type="evidence" value="ECO:0007669"/>
    <property type="project" value="UniProtKB-SubCell"/>
</dbReference>
<name>A0A1Q4NYI4_SERMA</name>
<feature type="transmembrane region" description="Helical" evidence="8">
    <location>
        <begin position="205"/>
        <end position="223"/>
    </location>
</feature>
<keyword evidence="4" id="KW-1003">Cell membrane</keyword>
<feature type="transmembrane region" description="Helical" evidence="8">
    <location>
        <begin position="132"/>
        <end position="155"/>
    </location>
</feature>
<keyword evidence="5 8" id="KW-0812">Transmembrane</keyword>
<dbReference type="Pfam" id="PF03591">
    <property type="entry name" value="AzlC"/>
    <property type="match status" value="1"/>
</dbReference>
<dbReference type="Proteomes" id="UP000185770">
    <property type="component" value="Unassembled WGS sequence"/>
</dbReference>
<dbReference type="GO" id="GO:1903785">
    <property type="term" value="P:L-valine transmembrane transport"/>
    <property type="evidence" value="ECO:0007669"/>
    <property type="project" value="TreeGrafter"/>
</dbReference>
<feature type="transmembrane region" description="Helical" evidence="8">
    <location>
        <begin position="183"/>
        <end position="199"/>
    </location>
</feature>
<keyword evidence="6 8" id="KW-1133">Transmembrane helix</keyword>
<dbReference type="EMBL" id="MJAO01000014">
    <property type="protein sequence ID" value="OKB65949.1"/>
    <property type="molecule type" value="Genomic_DNA"/>
</dbReference>
<accession>A0A1Q4NYI4</accession>
<dbReference type="PANTHER" id="PTHR34979:SF1">
    <property type="entry name" value="INNER MEMBRANE PROTEIN YGAZ"/>
    <property type="match status" value="1"/>
</dbReference>
<organism evidence="9 10">
    <name type="scientific">Serratia marcescens</name>
    <dbReference type="NCBI Taxonomy" id="615"/>
    <lineage>
        <taxon>Bacteria</taxon>
        <taxon>Pseudomonadati</taxon>
        <taxon>Pseudomonadota</taxon>
        <taxon>Gammaproteobacteria</taxon>
        <taxon>Enterobacterales</taxon>
        <taxon>Yersiniaceae</taxon>
        <taxon>Serratia</taxon>
    </lineage>
</organism>
<keyword evidence="7 8" id="KW-0472">Membrane</keyword>
<evidence type="ECO:0000256" key="2">
    <source>
        <dbReference type="ARBA" id="ARBA00010735"/>
    </source>
</evidence>
<comment type="caution">
    <text evidence="9">The sequence shown here is derived from an EMBL/GenBank/DDBJ whole genome shotgun (WGS) entry which is preliminary data.</text>
</comment>
<proteinExistence type="inferred from homology"/>
<feature type="transmembrane region" description="Helical" evidence="8">
    <location>
        <begin position="161"/>
        <end position="178"/>
    </location>
</feature>
<evidence type="ECO:0000256" key="8">
    <source>
        <dbReference type="SAM" id="Phobius"/>
    </source>
</evidence>
<keyword evidence="3" id="KW-0813">Transport</keyword>
<dbReference type="InterPro" id="IPR011606">
    <property type="entry name" value="Brnchd-chn_aa_trnsp_permease"/>
</dbReference>
<evidence type="ECO:0000256" key="3">
    <source>
        <dbReference type="ARBA" id="ARBA00022448"/>
    </source>
</evidence>
<protein>
    <submittedName>
        <fullName evidence="9">Branched-chain amino acid transport protein AzlC</fullName>
    </submittedName>
</protein>
<evidence type="ECO:0000256" key="4">
    <source>
        <dbReference type="ARBA" id="ARBA00022475"/>
    </source>
</evidence>
<sequence>MKPMSFFIQGNKDAMPLLLGLLPFAVLTGVSAIQAGMTPWVAQLSSLLLMSGASQIAAATLMTAGAAPFVVIVTHIAINFRYAIYSAGLSQLKLHFTPLTKLAAAQVLIDQTYALTFLRCQAQPPSAKEKTLYYFGTALPMWLVWQAGTAVGILAGPLIPAGWHLEFAITLCFISLLVPMLKNAPIVVAATCAGLVSAFTSGWPYNLGFLFSMAVGVLAGGVYHKTRWSQRRGEAS</sequence>
<comment type="similarity">
    <text evidence="2">Belongs to the AzlC family.</text>
</comment>
<reference evidence="9 10" key="1">
    <citation type="submission" date="2016-09" db="EMBL/GenBank/DDBJ databases">
        <title>Serratia marcescens MSU-97 and epiphytic antimycotic-producing bacteria.</title>
        <authorList>
            <person name="Matilla M.A."/>
        </authorList>
    </citation>
    <scope>NUCLEOTIDE SEQUENCE [LARGE SCALE GENOMIC DNA]</scope>
    <source>
        <strain evidence="9 10">MSU-97</strain>
    </source>
</reference>
<dbReference type="RefSeq" id="WP_073532761.1">
    <property type="nucleotide sequence ID" value="NZ_MJAO01000014.1"/>
</dbReference>